<sequence>MSVSSDFVARAQDAAQQLLQGLTGLPPCPEVLMALSEVRAALQALQNAPERLCWSHRQILLQVVARVDEAQRLMAPPPPALQA</sequence>
<dbReference type="Proteomes" id="UP001596317">
    <property type="component" value="Unassembled WGS sequence"/>
</dbReference>
<gene>
    <name evidence="1" type="ORF">ACFP90_20995</name>
</gene>
<reference evidence="2" key="1">
    <citation type="journal article" date="2019" name="Int. J. Syst. Evol. Microbiol.">
        <title>The Global Catalogue of Microorganisms (GCM) 10K type strain sequencing project: providing services to taxonomists for standard genome sequencing and annotation.</title>
        <authorList>
            <consortium name="The Broad Institute Genomics Platform"/>
            <consortium name="The Broad Institute Genome Sequencing Center for Infectious Disease"/>
            <person name="Wu L."/>
            <person name="Ma J."/>
        </authorList>
    </citation>
    <scope>NUCLEOTIDE SEQUENCE [LARGE SCALE GENOMIC DNA]</scope>
    <source>
        <strain evidence="2">CCUG 63830</strain>
    </source>
</reference>
<evidence type="ECO:0000313" key="2">
    <source>
        <dbReference type="Proteomes" id="UP001596317"/>
    </source>
</evidence>
<dbReference type="RefSeq" id="WP_224610826.1">
    <property type="nucleotide sequence ID" value="NZ_JAIQXV010000016.1"/>
</dbReference>
<protein>
    <submittedName>
        <fullName evidence="1">Uncharacterized protein</fullName>
    </submittedName>
</protein>
<evidence type="ECO:0000313" key="1">
    <source>
        <dbReference type="EMBL" id="MFC6662535.1"/>
    </source>
</evidence>
<comment type="caution">
    <text evidence="1">The sequence shown here is derived from an EMBL/GenBank/DDBJ whole genome shotgun (WGS) entry which is preliminary data.</text>
</comment>
<accession>A0ABW1ZNN6</accession>
<organism evidence="1 2">
    <name type="scientific">Deinococcus multiflagellatus</name>
    <dbReference type="NCBI Taxonomy" id="1656887"/>
    <lineage>
        <taxon>Bacteria</taxon>
        <taxon>Thermotogati</taxon>
        <taxon>Deinococcota</taxon>
        <taxon>Deinococci</taxon>
        <taxon>Deinococcales</taxon>
        <taxon>Deinococcaceae</taxon>
        <taxon>Deinococcus</taxon>
    </lineage>
</organism>
<keyword evidence="2" id="KW-1185">Reference proteome</keyword>
<proteinExistence type="predicted"/>
<name>A0ABW1ZNN6_9DEIO</name>
<dbReference type="EMBL" id="JBHSWB010000002">
    <property type="protein sequence ID" value="MFC6662535.1"/>
    <property type="molecule type" value="Genomic_DNA"/>
</dbReference>